<dbReference type="EMBL" id="JACRTD010000008">
    <property type="protein sequence ID" value="MBC8586079.1"/>
    <property type="molecule type" value="Genomic_DNA"/>
</dbReference>
<reference evidence="1" key="1">
    <citation type="submission" date="2020-08" db="EMBL/GenBank/DDBJ databases">
        <title>Genome public.</title>
        <authorList>
            <person name="Liu C."/>
            <person name="Sun Q."/>
        </authorList>
    </citation>
    <scope>NUCLEOTIDE SEQUENCE</scope>
    <source>
        <strain evidence="1">NSJ-64</strain>
    </source>
</reference>
<evidence type="ECO:0000313" key="2">
    <source>
        <dbReference type="Proteomes" id="UP000623678"/>
    </source>
</evidence>
<dbReference type="InterPro" id="IPR036388">
    <property type="entry name" value="WH-like_DNA-bd_sf"/>
</dbReference>
<protein>
    <recommendedName>
        <fullName evidence="3">Helix-turn-helix type 11 domain-containing protein</fullName>
    </recommendedName>
</protein>
<proteinExistence type="predicted"/>
<sequence length="120" mass="14224">MNLLNYIPQGKDHPITRERLVRLTGKNDRVIRDMIMYLRMSGCKIVSSSKGKGYYIGTDREYELFEKEQVRRAMSILRVFGEKYIVVQMYPDMQADRKIIPVKAHFRNYKNIQVEGQVTF</sequence>
<comment type="caution">
    <text evidence="1">The sequence shown here is derived from an EMBL/GenBank/DDBJ whole genome shotgun (WGS) entry which is preliminary data.</text>
</comment>
<accession>A0A926IHM5</accession>
<dbReference type="RefSeq" id="WP_262395803.1">
    <property type="nucleotide sequence ID" value="NZ_JACRTD010000008.1"/>
</dbReference>
<dbReference type="Gene3D" id="1.10.10.10">
    <property type="entry name" value="Winged helix-like DNA-binding domain superfamily/Winged helix DNA-binding domain"/>
    <property type="match status" value="1"/>
</dbReference>
<organism evidence="1 2">
    <name type="scientific">Youxingia wuxianensis</name>
    <dbReference type="NCBI Taxonomy" id="2763678"/>
    <lineage>
        <taxon>Bacteria</taxon>
        <taxon>Bacillati</taxon>
        <taxon>Bacillota</taxon>
        <taxon>Clostridia</taxon>
        <taxon>Eubacteriales</taxon>
        <taxon>Oscillospiraceae</taxon>
        <taxon>Youxingia</taxon>
    </lineage>
</organism>
<evidence type="ECO:0000313" key="1">
    <source>
        <dbReference type="EMBL" id="MBC8586079.1"/>
    </source>
</evidence>
<evidence type="ECO:0008006" key="3">
    <source>
        <dbReference type="Google" id="ProtNLM"/>
    </source>
</evidence>
<gene>
    <name evidence="1" type="ORF">H8705_10845</name>
</gene>
<name>A0A926IHM5_9FIRM</name>
<dbReference type="AlphaFoldDB" id="A0A926IHM5"/>
<dbReference type="Proteomes" id="UP000623678">
    <property type="component" value="Unassembled WGS sequence"/>
</dbReference>
<keyword evidence="2" id="KW-1185">Reference proteome</keyword>